<reference evidence="4" key="1">
    <citation type="submission" date="2022-01" db="EMBL/GenBank/DDBJ databases">
        <title>Genome sequnece data of strain Bradyrhizobium sp. nov.</title>
        <authorList>
            <person name="Zhang J."/>
        </authorList>
    </citation>
    <scope>NUCLEOTIDE SEQUENCE</scope>
    <source>
        <strain evidence="4">WYCCWR 12774</strain>
    </source>
</reference>
<dbReference type="Proteomes" id="UP001139012">
    <property type="component" value="Unassembled WGS sequence"/>
</dbReference>
<dbReference type="Pfam" id="PF03869">
    <property type="entry name" value="Arc"/>
    <property type="match status" value="1"/>
</dbReference>
<organism evidence="4 5">
    <name type="scientific">Bradyrhizobium zhengyangense</name>
    <dbReference type="NCBI Taxonomy" id="2911009"/>
    <lineage>
        <taxon>Bacteria</taxon>
        <taxon>Pseudomonadati</taxon>
        <taxon>Pseudomonadota</taxon>
        <taxon>Alphaproteobacteria</taxon>
        <taxon>Hyphomicrobiales</taxon>
        <taxon>Nitrobacteraceae</taxon>
        <taxon>Bradyrhizobium</taxon>
    </lineage>
</organism>
<dbReference type="RefSeq" id="WP_237869107.1">
    <property type="nucleotide sequence ID" value="NZ_JAKLUA010000001.1"/>
</dbReference>
<feature type="coiled-coil region" evidence="1">
    <location>
        <begin position="56"/>
        <end position="115"/>
    </location>
</feature>
<name>A0ABS9LFZ6_9BRAD</name>
<dbReference type="InterPro" id="IPR010985">
    <property type="entry name" value="Ribbon_hlx_hlx"/>
</dbReference>
<protein>
    <submittedName>
        <fullName evidence="4">Arc family DNA-binding protein</fullName>
    </submittedName>
</protein>
<keyword evidence="5" id="KW-1185">Reference proteome</keyword>
<keyword evidence="1" id="KW-0175">Coiled coil</keyword>
<dbReference type="GO" id="GO:0003677">
    <property type="term" value="F:DNA binding"/>
    <property type="evidence" value="ECO:0007669"/>
    <property type="project" value="UniProtKB-KW"/>
</dbReference>
<dbReference type="InterPro" id="IPR013321">
    <property type="entry name" value="Arc_rbn_hlx_hlx"/>
</dbReference>
<evidence type="ECO:0000313" key="5">
    <source>
        <dbReference type="Proteomes" id="UP001139012"/>
    </source>
</evidence>
<dbReference type="InterPro" id="IPR005569">
    <property type="entry name" value="Arc_DNA-bd_dom"/>
</dbReference>
<sequence length="174" mass="19949">MPEAEKKGRNFTFRSRGDMHERLSEAAAATGRSISEEIEARLAQSFEAESKMAAFRQEWEQRIQDQREVAEQIRKDLNASKAEVQELNEQAKVQMAEQSAVLRSLERDLDRYAASANVIDALMGENEASRDLIRRISFELMSNPEWDGNEADRKAIADRIHSYIYPPEIFGSRI</sequence>
<gene>
    <name evidence="4" type="ORF">L6637_02965</name>
</gene>
<evidence type="ECO:0000256" key="1">
    <source>
        <dbReference type="SAM" id="Coils"/>
    </source>
</evidence>
<evidence type="ECO:0000259" key="3">
    <source>
        <dbReference type="Pfam" id="PF03869"/>
    </source>
</evidence>
<dbReference type="EMBL" id="JAKLUA010000001">
    <property type="protein sequence ID" value="MCG2665893.1"/>
    <property type="molecule type" value="Genomic_DNA"/>
</dbReference>
<evidence type="ECO:0000313" key="4">
    <source>
        <dbReference type="EMBL" id="MCG2665893.1"/>
    </source>
</evidence>
<evidence type="ECO:0000256" key="2">
    <source>
        <dbReference type="SAM" id="MobiDB-lite"/>
    </source>
</evidence>
<accession>A0ABS9LFZ6</accession>
<proteinExistence type="predicted"/>
<keyword evidence="4" id="KW-0238">DNA-binding</keyword>
<feature type="region of interest" description="Disordered" evidence="2">
    <location>
        <begin position="1"/>
        <end position="30"/>
    </location>
</feature>
<dbReference type="Gene3D" id="1.10.1220.10">
    <property type="entry name" value="Met repressor-like"/>
    <property type="match status" value="1"/>
</dbReference>
<dbReference type="SUPFAM" id="SSF47598">
    <property type="entry name" value="Ribbon-helix-helix"/>
    <property type="match status" value="1"/>
</dbReference>
<feature type="domain" description="Arc-like DNA binding" evidence="3">
    <location>
        <begin position="10"/>
        <end position="52"/>
    </location>
</feature>
<feature type="compositionally biased region" description="Basic and acidic residues" evidence="2">
    <location>
        <begin position="15"/>
        <end position="24"/>
    </location>
</feature>
<comment type="caution">
    <text evidence="4">The sequence shown here is derived from an EMBL/GenBank/DDBJ whole genome shotgun (WGS) entry which is preliminary data.</text>
</comment>